<evidence type="ECO:0000256" key="1">
    <source>
        <dbReference type="SAM" id="MobiDB-lite"/>
    </source>
</evidence>
<dbReference type="GeneID" id="19942450"/>
<name>T0SCQ8_SAPDV</name>
<sequence length="92" mass="10198">MLLVMCSRKHPMWLLQNGAKCSSSAGAIESSALRSNGDSLRHVMWPVLGMQAKTSVWKIIARFETHELPTPTNNLERGDDVKADTKVSLSEM</sequence>
<gene>
    <name evidence="2" type="ORF">SDRG_01723</name>
</gene>
<evidence type="ECO:0000313" key="2">
    <source>
        <dbReference type="EMBL" id="EQC40642.1"/>
    </source>
</evidence>
<proteinExistence type="predicted"/>
<evidence type="ECO:0000313" key="3">
    <source>
        <dbReference type="Proteomes" id="UP000030762"/>
    </source>
</evidence>
<accession>T0SCQ8</accession>
<organism evidence="2 3">
    <name type="scientific">Saprolegnia diclina (strain VS20)</name>
    <dbReference type="NCBI Taxonomy" id="1156394"/>
    <lineage>
        <taxon>Eukaryota</taxon>
        <taxon>Sar</taxon>
        <taxon>Stramenopiles</taxon>
        <taxon>Oomycota</taxon>
        <taxon>Saprolegniomycetes</taxon>
        <taxon>Saprolegniales</taxon>
        <taxon>Saprolegniaceae</taxon>
        <taxon>Saprolegnia</taxon>
    </lineage>
</organism>
<keyword evidence="3" id="KW-1185">Reference proteome</keyword>
<feature type="compositionally biased region" description="Basic and acidic residues" evidence="1">
    <location>
        <begin position="76"/>
        <end position="85"/>
    </location>
</feature>
<feature type="region of interest" description="Disordered" evidence="1">
    <location>
        <begin position="69"/>
        <end position="92"/>
    </location>
</feature>
<reference evidence="2 3" key="1">
    <citation type="submission" date="2012-04" db="EMBL/GenBank/DDBJ databases">
        <title>The Genome Sequence of Saprolegnia declina VS20.</title>
        <authorList>
            <consortium name="The Broad Institute Genome Sequencing Platform"/>
            <person name="Russ C."/>
            <person name="Nusbaum C."/>
            <person name="Tyler B."/>
            <person name="van West P."/>
            <person name="Dieguez-Uribeondo J."/>
            <person name="de Bruijn I."/>
            <person name="Tripathy S."/>
            <person name="Jiang R."/>
            <person name="Young S.K."/>
            <person name="Zeng Q."/>
            <person name="Gargeya S."/>
            <person name="Fitzgerald M."/>
            <person name="Haas B."/>
            <person name="Abouelleil A."/>
            <person name="Alvarado L."/>
            <person name="Arachchi H.M."/>
            <person name="Berlin A."/>
            <person name="Chapman S.B."/>
            <person name="Goldberg J."/>
            <person name="Griggs A."/>
            <person name="Gujja S."/>
            <person name="Hansen M."/>
            <person name="Howarth C."/>
            <person name="Imamovic A."/>
            <person name="Larimer J."/>
            <person name="McCowen C."/>
            <person name="Montmayeur A."/>
            <person name="Murphy C."/>
            <person name="Neiman D."/>
            <person name="Pearson M."/>
            <person name="Priest M."/>
            <person name="Roberts A."/>
            <person name="Saif S."/>
            <person name="Shea T."/>
            <person name="Sisk P."/>
            <person name="Sykes S."/>
            <person name="Wortman J."/>
            <person name="Nusbaum C."/>
            <person name="Birren B."/>
        </authorList>
    </citation>
    <scope>NUCLEOTIDE SEQUENCE [LARGE SCALE GENOMIC DNA]</scope>
    <source>
        <strain evidence="2 3">VS20</strain>
    </source>
</reference>
<dbReference type="InParanoid" id="T0SCQ8"/>
<dbReference type="EMBL" id="JH767135">
    <property type="protein sequence ID" value="EQC40642.1"/>
    <property type="molecule type" value="Genomic_DNA"/>
</dbReference>
<dbReference type="RefSeq" id="XP_008605486.1">
    <property type="nucleotide sequence ID" value="XM_008607264.1"/>
</dbReference>
<protein>
    <submittedName>
        <fullName evidence="2">Uncharacterized protein</fullName>
    </submittedName>
</protein>
<dbReference type="VEuPathDB" id="FungiDB:SDRG_01723"/>
<dbReference type="AlphaFoldDB" id="T0SCQ8"/>
<dbReference type="Proteomes" id="UP000030762">
    <property type="component" value="Unassembled WGS sequence"/>
</dbReference>